<gene>
    <name evidence="2" type="ORF">SCUD_LOCUS12278</name>
</gene>
<dbReference type="WBParaSite" id="SCUD_0001228001-mRNA-1">
    <property type="protein sequence ID" value="SCUD_0001228001-mRNA-1"/>
    <property type="gene ID" value="SCUD_0001228001"/>
</dbReference>
<evidence type="ECO:0000313" key="2">
    <source>
        <dbReference type="EMBL" id="VDP48150.1"/>
    </source>
</evidence>
<dbReference type="AlphaFoldDB" id="A0A183KB89"/>
<accession>A0A183KB89</accession>
<keyword evidence="3" id="KW-1185">Reference proteome</keyword>
<dbReference type="EMBL" id="UZAK01035002">
    <property type="protein sequence ID" value="VDP48150.1"/>
    <property type="molecule type" value="Genomic_DNA"/>
</dbReference>
<feature type="region of interest" description="Disordered" evidence="1">
    <location>
        <begin position="15"/>
        <end position="37"/>
    </location>
</feature>
<protein>
    <submittedName>
        <fullName evidence="2 4">Uncharacterized protein</fullName>
    </submittedName>
</protein>
<evidence type="ECO:0000313" key="4">
    <source>
        <dbReference type="WBParaSite" id="SCUD_0001228001-mRNA-1"/>
    </source>
</evidence>
<reference evidence="4" key="1">
    <citation type="submission" date="2016-06" db="UniProtKB">
        <authorList>
            <consortium name="WormBaseParasite"/>
        </authorList>
    </citation>
    <scope>IDENTIFICATION</scope>
</reference>
<evidence type="ECO:0000313" key="3">
    <source>
        <dbReference type="Proteomes" id="UP000279833"/>
    </source>
</evidence>
<reference evidence="2 3" key="2">
    <citation type="submission" date="2018-11" db="EMBL/GenBank/DDBJ databases">
        <authorList>
            <consortium name="Pathogen Informatics"/>
        </authorList>
    </citation>
    <scope>NUCLEOTIDE SEQUENCE [LARGE SCALE GENOMIC DNA]</scope>
    <source>
        <strain evidence="2">Dakar</strain>
        <strain evidence="3">Dakar, Senegal</strain>
    </source>
</reference>
<proteinExistence type="predicted"/>
<evidence type="ECO:0000256" key="1">
    <source>
        <dbReference type="SAM" id="MobiDB-lite"/>
    </source>
</evidence>
<sequence length="37" mass="4188">MEFVHNVSMTLFSLNSNNNNNNNGHINNSTTTNYDSQ</sequence>
<organism evidence="4">
    <name type="scientific">Schistosoma curassoni</name>
    <dbReference type="NCBI Taxonomy" id="6186"/>
    <lineage>
        <taxon>Eukaryota</taxon>
        <taxon>Metazoa</taxon>
        <taxon>Spiralia</taxon>
        <taxon>Lophotrochozoa</taxon>
        <taxon>Platyhelminthes</taxon>
        <taxon>Trematoda</taxon>
        <taxon>Digenea</taxon>
        <taxon>Strigeidida</taxon>
        <taxon>Schistosomatoidea</taxon>
        <taxon>Schistosomatidae</taxon>
        <taxon>Schistosoma</taxon>
    </lineage>
</organism>
<dbReference type="Proteomes" id="UP000279833">
    <property type="component" value="Unassembled WGS sequence"/>
</dbReference>
<name>A0A183KB89_9TREM</name>